<comment type="similarity">
    <text evidence="1">Belongs to the IPP transferase family.</text>
</comment>
<proteinExistence type="inferred from homology"/>
<dbReference type="Pfam" id="PF02458">
    <property type="entry name" value="Transferase"/>
    <property type="match status" value="1"/>
</dbReference>
<keyword evidence="4" id="KW-0067">ATP-binding</keyword>
<dbReference type="InterPro" id="IPR031100">
    <property type="entry name" value="LOG_fam"/>
</dbReference>
<evidence type="ECO:0000313" key="5">
    <source>
        <dbReference type="EMBL" id="CAI6099873.1"/>
    </source>
</evidence>
<dbReference type="Gene3D" id="3.40.50.300">
    <property type="entry name" value="P-loop containing nucleotide triphosphate hydrolases"/>
    <property type="match status" value="1"/>
</dbReference>
<dbReference type="AlphaFoldDB" id="A0AA35QD63"/>
<sequence length="710" mass="77030">MQPDLKSSIAVFGPTASGKTKLRVAMAKPFLGEVVSVDSLRCYRPGDIVTAKPRAEEMQGVPHHIIDYLEGDEEPHDFVSMAAEKMDDIASRGKLPILVGGSTSLTIPLLLEAFKRRANEMLEMGLLDELAELKHLQQTLLGDEPNFDRGIWKAIGYSEFYSYLQSDTSTDEHGVLTQNALTSMFVNTLRRGASSGNDPAHIEEAKALAHALHRNGIKLVYGGGTTGIMGGIAGTLVELSGPNAIHGIIPAALARYEEEVTKECADPSRFGTRTVVRDMHTRKRLIVKSVLDGAPGSGFVALNGGYGTMKELLEVATWYQLGIHFASSISSAPQVLRQGLADTLRDIPYLAGEITDQEHPKGSIALSERDASVDDLFRVRDLSAAADYKDLRAHNFSPSSLKGLDFFLEDLVSSGRRPTFRAVFLLMNGGSVLSVSVHHSTTDITGFGALLKIWASHCSSHSSQPIGFSADWLDRRALLPSNYVALDAAQINLPTLLHREVADGVKKAGGHDDPNHLETLVFKLSSDALRSLKGEVIKHLDTDEVPWVSTSDVLYGLLWAAVTYAEDQERMSAATLDPGQQGISGRNTVRQMRFPVNVRSRLRPPLPKNYLGSAFVVALATVDNTDLIDIITKDAEASITALARVAATIRKSILTINNKAVEEVVGFLAAQDDLTGLKLGKQAADVSIVSWADESVYELDWGKEIGRCEA</sequence>
<dbReference type="Pfam" id="PF03641">
    <property type="entry name" value="Lysine_decarbox"/>
    <property type="match status" value="1"/>
</dbReference>
<dbReference type="Gene3D" id="1.10.287.890">
    <property type="entry name" value="Crystal structure of tRNA isopentenylpyrophosphate transferase (bh2366) domain"/>
    <property type="match status" value="1"/>
</dbReference>
<evidence type="ECO:0000256" key="3">
    <source>
        <dbReference type="ARBA" id="ARBA00022741"/>
    </source>
</evidence>
<dbReference type="InterPro" id="IPR027417">
    <property type="entry name" value="P-loop_NTPase"/>
</dbReference>
<keyword evidence="3" id="KW-0547">Nucleotide-binding</keyword>
<dbReference type="GO" id="GO:0006400">
    <property type="term" value="P:tRNA modification"/>
    <property type="evidence" value="ECO:0007669"/>
    <property type="project" value="TreeGrafter"/>
</dbReference>
<accession>A0AA35QD63</accession>
<dbReference type="GO" id="GO:0005524">
    <property type="term" value="F:ATP binding"/>
    <property type="evidence" value="ECO:0007669"/>
    <property type="project" value="UniProtKB-KW"/>
</dbReference>
<dbReference type="InterPro" id="IPR023213">
    <property type="entry name" value="CAT-like_dom_sf"/>
</dbReference>
<protein>
    <submittedName>
        <fullName evidence="5">Uncharacterized protein</fullName>
    </submittedName>
</protein>
<dbReference type="PANTHER" id="PTHR11088">
    <property type="entry name" value="TRNA DIMETHYLALLYLTRANSFERASE"/>
    <property type="match status" value="1"/>
</dbReference>
<dbReference type="Proteomes" id="UP001160390">
    <property type="component" value="Unassembled WGS sequence"/>
</dbReference>
<evidence type="ECO:0000256" key="2">
    <source>
        <dbReference type="ARBA" id="ARBA00022679"/>
    </source>
</evidence>
<reference evidence="5" key="1">
    <citation type="submission" date="2023-01" db="EMBL/GenBank/DDBJ databases">
        <authorList>
            <person name="Piombo E."/>
        </authorList>
    </citation>
    <scope>NUCLEOTIDE SEQUENCE</scope>
</reference>
<dbReference type="Pfam" id="PF01715">
    <property type="entry name" value="IPPT"/>
    <property type="match status" value="2"/>
</dbReference>
<comment type="caution">
    <text evidence="5">The sequence shown here is derived from an EMBL/GenBank/DDBJ whole genome shotgun (WGS) entry which is preliminary data.</text>
</comment>
<evidence type="ECO:0000256" key="4">
    <source>
        <dbReference type="ARBA" id="ARBA00022840"/>
    </source>
</evidence>
<dbReference type="InterPro" id="IPR039657">
    <property type="entry name" value="Dimethylallyltransferase"/>
</dbReference>
<dbReference type="EMBL" id="CABFNP030001329">
    <property type="protein sequence ID" value="CAI6099873.1"/>
    <property type="molecule type" value="Genomic_DNA"/>
</dbReference>
<dbReference type="PANTHER" id="PTHR11088:SF60">
    <property type="entry name" value="TRNA DIMETHYLALLYLTRANSFERASE"/>
    <property type="match status" value="1"/>
</dbReference>
<gene>
    <name evidence="5" type="ORF">CCHLO57077_00011617</name>
</gene>
<keyword evidence="6" id="KW-1185">Reference proteome</keyword>
<organism evidence="5 6">
    <name type="scientific">Clonostachys chloroleuca</name>
    <dbReference type="NCBI Taxonomy" id="1926264"/>
    <lineage>
        <taxon>Eukaryota</taxon>
        <taxon>Fungi</taxon>
        <taxon>Dikarya</taxon>
        <taxon>Ascomycota</taxon>
        <taxon>Pezizomycotina</taxon>
        <taxon>Sordariomycetes</taxon>
        <taxon>Hypocreomycetidae</taxon>
        <taxon>Hypocreales</taxon>
        <taxon>Bionectriaceae</taxon>
        <taxon>Clonostachys</taxon>
    </lineage>
</organism>
<dbReference type="Gene3D" id="3.30.559.10">
    <property type="entry name" value="Chloramphenicol acetyltransferase-like domain"/>
    <property type="match status" value="1"/>
</dbReference>
<dbReference type="SUPFAM" id="SSF102405">
    <property type="entry name" value="MCP/YpsA-like"/>
    <property type="match status" value="1"/>
</dbReference>
<dbReference type="Gene3D" id="3.40.50.450">
    <property type="match status" value="1"/>
</dbReference>
<dbReference type="SUPFAM" id="SSF52540">
    <property type="entry name" value="P-loop containing nucleoside triphosphate hydrolases"/>
    <property type="match status" value="1"/>
</dbReference>
<evidence type="ECO:0000313" key="6">
    <source>
        <dbReference type="Proteomes" id="UP001160390"/>
    </source>
</evidence>
<keyword evidence="2" id="KW-0808">Transferase</keyword>
<evidence type="ECO:0000256" key="1">
    <source>
        <dbReference type="ARBA" id="ARBA00005842"/>
    </source>
</evidence>
<dbReference type="GO" id="GO:0052381">
    <property type="term" value="F:tRNA dimethylallyltransferase activity"/>
    <property type="evidence" value="ECO:0007669"/>
    <property type="project" value="TreeGrafter"/>
</dbReference>
<name>A0AA35QD63_9HYPO</name>